<dbReference type="InterPro" id="IPR036866">
    <property type="entry name" value="RibonucZ/Hydroxyglut_hydro"/>
</dbReference>
<feature type="domain" description="Metallo-beta-lactamase" evidence="13">
    <location>
        <begin position="46"/>
        <end position="216"/>
    </location>
</feature>
<keyword evidence="11" id="KW-0862">Zinc</keyword>
<dbReference type="PANTHER" id="PTHR42951">
    <property type="entry name" value="METALLO-BETA-LACTAMASE DOMAIN-CONTAINING"/>
    <property type="match status" value="1"/>
</dbReference>
<keyword evidence="7" id="KW-0479">Metal-binding</keyword>
<proteinExistence type="inferred from homology"/>
<reference evidence="14 15" key="1">
    <citation type="submission" date="2018-10" db="EMBL/GenBank/DDBJ databases">
        <title>Genomic Encyclopedia of Type Strains, Phase IV (KMG-IV): sequencing the most valuable type-strain genomes for metagenomic binning, comparative biology and taxonomic classification.</title>
        <authorList>
            <person name="Goeker M."/>
        </authorList>
    </citation>
    <scope>NUCLEOTIDE SEQUENCE [LARGE SCALE GENOMIC DNA]</scope>
    <source>
        <strain evidence="14 15">DSM 4734</strain>
    </source>
</reference>
<keyword evidence="9" id="KW-0574">Periplasm</keyword>
<comment type="subcellular location">
    <subcellularLocation>
        <location evidence="3">Periplasm</location>
    </subcellularLocation>
</comment>
<dbReference type="Proteomes" id="UP000273675">
    <property type="component" value="Unassembled WGS sequence"/>
</dbReference>
<protein>
    <recommendedName>
        <fullName evidence="6">beta-lactamase</fullName>
        <ecNumber evidence="6">3.5.2.6</ecNumber>
    </recommendedName>
</protein>
<evidence type="ECO:0000256" key="3">
    <source>
        <dbReference type="ARBA" id="ARBA00004418"/>
    </source>
</evidence>
<evidence type="ECO:0000313" key="15">
    <source>
        <dbReference type="Proteomes" id="UP000273675"/>
    </source>
</evidence>
<dbReference type="NCBIfam" id="NF033088">
    <property type="entry name" value="bla_subclass_B1"/>
    <property type="match status" value="1"/>
</dbReference>
<comment type="catalytic activity">
    <reaction evidence="1">
        <text>a beta-lactam + H2O = a substituted beta-amino acid</text>
        <dbReference type="Rhea" id="RHEA:20401"/>
        <dbReference type="ChEBI" id="CHEBI:15377"/>
        <dbReference type="ChEBI" id="CHEBI:35627"/>
        <dbReference type="ChEBI" id="CHEBI:140347"/>
        <dbReference type="EC" id="3.5.2.6"/>
    </reaction>
</comment>
<evidence type="ECO:0000256" key="8">
    <source>
        <dbReference type="ARBA" id="ARBA00022729"/>
    </source>
</evidence>
<evidence type="ECO:0000256" key="5">
    <source>
        <dbReference type="ARBA" id="ARBA00011245"/>
    </source>
</evidence>
<dbReference type="SMART" id="SM00849">
    <property type="entry name" value="Lactamase_B"/>
    <property type="match status" value="1"/>
</dbReference>
<comment type="similarity">
    <text evidence="4">Belongs to the metallo-beta-lactamase superfamily. Class-B beta-lactamase family.</text>
</comment>
<comment type="caution">
    <text evidence="14">The sequence shown here is derived from an EMBL/GenBank/DDBJ whole genome shotgun (WGS) entry which is preliminary data.</text>
</comment>
<dbReference type="EC" id="3.5.2.6" evidence="6"/>
<dbReference type="InterPro" id="IPR050855">
    <property type="entry name" value="NDM-1-like"/>
</dbReference>
<accession>A0A495D0U1</accession>
<evidence type="ECO:0000256" key="7">
    <source>
        <dbReference type="ARBA" id="ARBA00022723"/>
    </source>
</evidence>
<dbReference type="GO" id="GO:0017001">
    <property type="term" value="P:antibiotic catabolic process"/>
    <property type="evidence" value="ECO:0007669"/>
    <property type="project" value="UniProtKB-ARBA"/>
</dbReference>
<dbReference type="OrthoDB" id="420651at2"/>
<sequence length="238" mass="24800">MKILILAAMLFAAQPEATPPLEIEPVTEGVWRHVSYQRLEAIGPYPSNGLVIEAGVGLVLVDTAWGAAETERLLDELQRRFGRPVIAAIATHAHEDRVGGADVLAAADIPVYATPDIIAAAEARGLPVPSHALGETTPPALMVAGISWFAAGAGHATENIVVYHAPSQTLFGGCFLRDAAARALGYTADGNVPGWPAAVEGVRAAYPDAVHVVPGHGLPGGPELLDHTVSLLEERTSP</sequence>
<evidence type="ECO:0000313" key="14">
    <source>
        <dbReference type="EMBL" id="RKQ95118.1"/>
    </source>
</evidence>
<evidence type="ECO:0000259" key="13">
    <source>
        <dbReference type="SMART" id="SM00849"/>
    </source>
</evidence>
<dbReference type="Gene3D" id="3.60.15.10">
    <property type="entry name" value="Ribonuclease Z/Hydroxyacylglutathione hydrolase-like"/>
    <property type="match status" value="1"/>
</dbReference>
<dbReference type="PANTHER" id="PTHR42951:SF4">
    <property type="entry name" value="ACYL-COENZYME A THIOESTERASE MBLAC2"/>
    <property type="match status" value="1"/>
</dbReference>
<dbReference type="EMBL" id="RBIM01000007">
    <property type="protein sequence ID" value="RKQ95118.1"/>
    <property type="molecule type" value="Genomic_DNA"/>
</dbReference>
<name>A0A495D0U1_9PROT</name>
<evidence type="ECO:0000256" key="12">
    <source>
        <dbReference type="ARBA" id="ARBA00023251"/>
    </source>
</evidence>
<dbReference type="RefSeq" id="WP_121212163.1">
    <property type="nucleotide sequence ID" value="NZ_RBIM01000007.1"/>
</dbReference>
<evidence type="ECO:0000256" key="11">
    <source>
        <dbReference type="ARBA" id="ARBA00022833"/>
    </source>
</evidence>
<evidence type="ECO:0000256" key="9">
    <source>
        <dbReference type="ARBA" id="ARBA00022764"/>
    </source>
</evidence>
<keyword evidence="12" id="KW-0046">Antibiotic resistance</keyword>
<dbReference type="Pfam" id="PF00753">
    <property type="entry name" value="Lactamase_B"/>
    <property type="match status" value="1"/>
</dbReference>
<gene>
    <name evidence="14" type="ORF">C7435_2805</name>
</gene>
<comment type="subunit">
    <text evidence="5">Monomer.</text>
</comment>
<keyword evidence="8" id="KW-0732">Signal</keyword>
<evidence type="ECO:0000256" key="2">
    <source>
        <dbReference type="ARBA" id="ARBA00001947"/>
    </source>
</evidence>
<dbReference type="InterPro" id="IPR058199">
    <property type="entry name" value="BlaB//VIM/IMP-1"/>
</dbReference>
<evidence type="ECO:0000256" key="6">
    <source>
        <dbReference type="ARBA" id="ARBA00012865"/>
    </source>
</evidence>
<evidence type="ECO:0000256" key="1">
    <source>
        <dbReference type="ARBA" id="ARBA00001526"/>
    </source>
</evidence>
<keyword evidence="10" id="KW-0378">Hydrolase</keyword>
<evidence type="ECO:0000256" key="10">
    <source>
        <dbReference type="ARBA" id="ARBA00022801"/>
    </source>
</evidence>
<comment type="cofactor">
    <cofactor evidence="2">
        <name>Zn(2+)</name>
        <dbReference type="ChEBI" id="CHEBI:29105"/>
    </cofactor>
</comment>
<evidence type="ECO:0000256" key="4">
    <source>
        <dbReference type="ARBA" id="ARBA00005250"/>
    </source>
</evidence>
<dbReference type="AlphaFoldDB" id="A0A495D0U1"/>
<dbReference type="InterPro" id="IPR001279">
    <property type="entry name" value="Metallo-B-lactamas"/>
</dbReference>
<dbReference type="SUPFAM" id="SSF56281">
    <property type="entry name" value="Metallo-hydrolase/oxidoreductase"/>
    <property type="match status" value="1"/>
</dbReference>
<organism evidence="14 15">
    <name type="scientific">Maricaulis maris</name>
    <dbReference type="NCBI Taxonomy" id="74318"/>
    <lineage>
        <taxon>Bacteria</taxon>
        <taxon>Pseudomonadati</taxon>
        <taxon>Pseudomonadota</taxon>
        <taxon>Alphaproteobacteria</taxon>
        <taxon>Maricaulales</taxon>
        <taxon>Maricaulaceae</taxon>
        <taxon>Maricaulis</taxon>
    </lineage>
</organism>